<dbReference type="InterPro" id="IPR001763">
    <property type="entry name" value="Rhodanese-like_dom"/>
</dbReference>
<evidence type="ECO:0000256" key="3">
    <source>
        <dbReference type="RuleBase" id="RU000507"/>
    </source>
</evidence>
<sequence>MSRFVTTQWLADHLDDPDVQVIDASWHMPNSGRNAHAEYLAGHIPGAVFFDLDKNADLSSGLPHMLPDAETFSAMAGALGIASDKVLVVYDEAGLFSAPRAWWTFTVMGAREVKILAGGGPRWRAENRPLETGDSVAPPAAFDAKFDSGAVAGFDEVLAASQAGHQILDARGAARFTGDTPEPRAGLRSGHIPQSRNLPFDALIADGALKPDAELEKAIRAAGIDPARPVITSCGSGVTAAVLALALDTIGAEKVALYDGSWTEWGGRDDAPVETGPAR</sequence>
<keyword evidence="6" id="KW-1185">Reference proteome</keyword>
<dbReference type="NCBIfam" id="NF008557">
    <property type="entry name" value="PRK11493.1"/>
    <property type="match status" value="1"/>
</dbReference>
<dbReference type="Pfam" id="PF00581">
    <property type="entry name" value="Rhodanese"/>
    <property type="match status" value="2"/>
</dbReference>
<dbReference type="Gene3D" id="3.40.250.10">
    <property type="entry name" value="Rhodanese-like domain"/>
    <property type="match status" value="2"/>
</dbReference>
<evidence type="ECO:0000313" key="6">
    <source>
        <dbReference type="Proteomes" id="UP001163882"/>
    </source>
</evidence>
<organism evidence="5 6">
    <name type="scientific">Pelagibacterium flavum</name>
    <dbReference type="NCBI Taxonomy" id="2984530"/>
    <lineage>
        <taxon>Bacteria</taxon>
        <taxon>Pseudomonadati</taxon>
        <taxon>Pseudomonadota</taxon>
        <taxon>Alphaproteobacteria</taxon>
        <taxon>Hyphomicrobiales</taxon>
        <taxon>Devosiaceae</taxon>
        <taxon>Pelagibacterium</taxon>
    </lineage>
</organism>
<dbReference type="CDD" id="cd01448">
    <property type="entry name" value="TST_Repeat_1"/>
    <property type="match status" value="1"/>
</dbReference>
<protein>
    <recommendedName>
        <fullName evidence="3">Sulfurtransferase</fullName>
    </recommendedName>
</protein>
<evidence type="ECO:0000256" key="1">
    <source>
        <dbReference type="ARBA" id="ARBA00022679"/>
    </source>
</evidence>
<dbReference type="PROSITE" id="PS00683">
    <property type="entry name" value="RHODANESE_2"/>
    <property type="match status" value="1"/>
</dbReference>
<feature type="domain" description="Rhodanese" evidence="4">
    <location>
        <begin position="15"/>
        <end position="132"/>
    </location>
</feature>
<dbReference type="Proteomes" id="UP001163882">
    <property type="component" value="Chromosome"/>
</dbReference>
<proteinExistence type="predicted"/>
<dbReference type="SUPFAM" id="SSF52821">
    <property type="entry name" value="Rhodanese/Cell cycle control phosphatase"/>
    <property type="match status" value="2"/>
</dbReference>
<evidence type="ECO:0000313" key="5">
    <source>
        <dbReference type="EMBL" id="UYQ73231.1"/>
    </source>
</evidence>
<name>A0ABY6IRH7_9HYPH</name>
<accession>A0ABY6IRH7</accession>
<feature type="domain" description="Rhodanese" evidence="4">
    <location>
        <begin position="161"/>
        <end position="274"/>
    </location>
</feature>
<dbReference type="InterPro" id="IPR045078">
    <property type="entry name" value="TST/MPST-like"/>
</dbReference>
<dbReference type="PANTHER" id="PTHR11364">
    <property type="entry name" value="THIOSULFATE SULFERTANSFERASE"/>
    <property type="match status" value="1"/>
</dbReference>
<reference evidence="5" key="1">
    <citation type="submission" date="2022-10" db="EMBL/GenBank/DDBJ databases">
        <title>YIM 151497 complete genome.</title>
        <authorList>
            <person name="Chen X."/>
        </authorList>
    </citation>
    <scope>NUCLEOTIDE SEQUENCE</scope>
    <source>
        <strain evidence="5">YIM 151497</strain>
    </source>
</reference>
<keyword evidence="2" id="KW-0677">Repeat</keyword>
<keyword evidence="1 3" id="KW-0808">Transferase</keyword>
<evidence type="ECO:0000256" key="2">
    <source>
        <dbReference type="ARBA" id="ARBA00022737"/>
    </source>
</evidence>
<dbReference type="SMART" id="SM00450">
    <property type="entry name" value="RHOD"/>
    <property type="match status" value="2"/>
</dbReference>
<dbReference type="InterPro" id="IPR001307">
    <property type="entry name" value="Thiosulphate_STrfase_CS"/>
</dbReference>
<gene>
    <name evidence="5" type="primary">sseA</name>
    <name evidence="5" type="ORF">OF122_05570</name>
</gene>
<dbReference type="RefSeq" id="WP_264226819.1">
    <property type="nucleotide sequence ID" value="NZ_CP107716.1"/>
</dbReference>
<dbReference type="CDD" id="cd01449">
    <property type="entry name" value="TST_Repeat_2"/>
    <property type="match status" value="1"/>
</dbReference>
<dbReference type="GO" id="GO:0016784">
    <property type="term" value="F:3-mercaptopyruvate sulfurtransferase activity"/>
    <property type="evidence" value="ECO:0007669"/>
    <property type="project" value="UniProtKB-EC"/>
</dbReference>
<dbReference type="PROSITE" id="PS50206">
    <property type="entry name" value="RHODANESE_3"/>
    <property type="match status" value="2"/>
</dbReference>
<dbReference type="EMBL" id="CP107716">
    <property type="protein sequence ID" value="UYQ73231.1"/>
    <property type="molecule type" value="Genomic_DNA"/>
</dbReference>
<evidence type="ECO:0000259" key="4">
    <source>
        <dbReference type="PROSITE" id="PS50206"/>
    </source>
</evidence>
<dbReference type="PROSITE" id="PS00380">
    <property type="entry name" value="RHODANESE_1"/>
    <property type="match status" value="1"/>
</dbReference>
<dbReference type="InterPro" id="IPR036873">
    <property type="entry name" value="Rhodanese-like_dom_sf"/>
</dbReference>
<dbReference type="PANTHER" id="PTHR11364:SF27">
    <property type="entry name" value="SULFURTRANSFERASE"/>
    <property type="match status" value="1"/>
</dbReference>